<sequence>MGVVRTMDMFSHPRYRGHLLRPENLHKVPGQPIPIHLTRTSGV</sequence>
<proteinExistence type="predicted"/>
<organism evidence="1 2">
    <name type="scientific">Nonomuraea solani</name>
    <dbReference type="NCBI Taxonomy" id="1144553"/>
    <lineage>
        <taxon>Bacteria</taxon>
        <taxon>Bacillati</taxon>
        <taxon>Actinomycetota</taxon>
        <taxon>Actinomycetes</taxon>
        <taxon>Streptosporangiales</taxon>
        <taxon>Streptosporangiaceae</taxon>
        <taxon>Nonomuraea</taxon>
    </lineage>
</organism>
<dbReference type="AlphaFoldDB" id="A0A1H6CYL1"/>
<evidence type="ECO:0000313" key="1">
    <source>
        <dbReference type="EMBL" id="SEG77858.1"/>
    </source>
</evidence>
<name>A0A1H6CYL1_9ACTN</name>
<dbReference type="EMBL" id="FNVT01000004">
    <property type="protein sequence ID" value="SEG77858.1"/>
    <property type="molecule type" value="Genomic_DNA"/>
</dbReference>
<accession>A0A1H6CYL1</accession>
<evidence type="ECO:0000313" key="2">
    <source>
        <dbReference type="Proteomes" id="UP000236732"/>
    </source>
</evidence>
<gene>
    <name evidence="1" type="ORF">SAMN05444920_104536</name>
</gene>
<reference evidence="1 2" key="1">
    <citation type="submission" date="2016-10" db="EMBL/GenBank/DDBJ databases">
        <authorList>
            <person name="de Groot N.N."/>
        </authorList>
    </citation>
    <scope>NUCLEOTIDE SEQUENCE [LARGE SCALE GENOMIC DNA]</scope>
    <source>
        <strain evidence="1 2">CGMCC 4.7037</strain>
    </source>
</reference>
<dbReference type="Proteomes" id="UP000236732">
    <property type="component" value="Unassembled WGS sequence"/>
</dbReference>
<keyword evidence="2" id="KW-1185">Reference proteome</keyword>
<protein>
    <submittedName>
        <fullName evidence="1">Uncharacterized protein</fullName>
    </submittedName>
</protein>